<dbReference type="PaxDb" id="449447-MAE_06340"/>
<dbReference type="HOGENOM" id="CLU_2862802_0_0_3"/>
<dbReference type="EMBL" id="AP009552">
    <property type="protein sequence ID" value="BAG00456.1"/>
    <property type="molecule type" value="Genomic_DNA"/>
</dbReference>
<evidence type="ECO:0000313" key="2">
    <source>
        <dbReference type="Proteomes" id="UP000001510"/>
    </source>
</evidence>
<dbReference type="Proteomes" id="UP000001510">
    <property type="component" value="Chromosome"/>
</dbReference>
<organism evidence="1 2">
    <name type="scientific">Microcystis aeruginosa (strain NIES-843 / IAM M-2473)</name>
    <dbReference type="NCBI Taxonomy" id="449447"/>
    <lineage>
        <taxon>Bacteria</taxon>
        <taxon>Bacillati</taxon>
        <taxon>Cyanobacteriota</taxon>
        <taxon>Cyanophyceae</taxon>
        <taxon>Oscillatoriophycideae</taxon>
        <taxon>Chroococcales</taxon>
        <taxon>Microcystaceae</taxon>
        <taxon>Microcystis</taxon>
    </lineage>
</organism>
<dbReference type="AlphaFoldDB" id="B0JPE5"/>
<dbReference type="EnsemblBacteria" id="BAG00456">
    <property type="protein sequence ID" value="BAG00456"/>
    <property type="gene ID" value="MAE_06340"/>
</dbReference>
<gene>
    <name evidence="1" type="ordered locus">MAE_06340</name>
</gene>
<proteinExistence type="predicted"/>
<evidence type="ECO:0000313" key="1">
    <source>
        <dbReference type="EMBL" id="BAG00456.1"/>
    </source>
</evidence>
<accession>B0JPE5</accession>
<reference evidence="1 2" key="1">
    <citation type="journal article" date="2007" name="DNA Res.">
        <title>Complete genomic structure of the bloom-forming toxic cyanobacterium Microcystis aeruginosa NIES-843.</title>
        <authorList>
            <person name="Kaneko T."/>
            <person name="Nakajima N."/>
            <person name="Okamoto S."/>
            <person name="Suzuki I."/>
            <person name="Tanabe Y."/>
            <person name="Tamaoki M."/>
            <person name="Nakamura Y."/>
            <person name="Kasai F."/>
            <person name="Watanabe A."/>
            <person name="Kawashima K."/>
            <person name="Kishida Y."/>
            <person name="Ono A."/>
            <person name="Shimizu Y."/>
            <person name="Takahashi C."/>
            <person name="Minami C."/>
            <person name="Fujishiro T."/>
            <person name="Kohara M."/>
            <person name="Katoh M."/>
            <person name="Nakazaki N."/>
            <person name="Nakayama S."/>
            <person name="Yamada M."/>
            <person name="Tabata S."/>
            <person name="Watanabe M.M."/>
        </authorList>
    </citation>
    <scope>NUCLEOTIDE SEQUENCE [LARGE SCALE GENOMIC DNA]</scope>
    <source>
        <strain evidence="2">NIES-843 / IAM M-247</strain>
    </source>
</reference>
<keyword evidence="2" id="KW-1185">Reference proteome</keyword>
<dbReference type="KEGG" id="mar:MAE_06340"/>
<protein>
    <submittedName>
        <fullName evidence="1">Uncharacterized protein</fullName>
    </submittedName>
</protein>
<sequence>MPPSDRIHKRFSLTSTDCPAADGSEFYLWAELTLAVKLLSCLTRHHYIFKGDICSEVQRSGRFP</sequence>
<name>B0JPE5_MICAN</name>